<dbReference type="Proteomes" id="UP001597302">
    <property type="component" value="Unassembled WGS sequence"/>
</dbReference>
<feature type="transmembrane region" description="Helical" evidence="1">
    <location>
        <begin position="330"/>
        <end position="348"/>
    </location>
</feature>
<keyword evidence="3" id="KW-1185">Reference proteome</keyword>
<feature type="transmembrane region" description="Helical" evidence="1">
    <location>
        <begin position="65"/>
        <end position="82"/>
    </location>
</feature>
<feature type="transmembrane region" description="Helical" evidence="1">
    <location>
        <begin position="102"/>
        <end position="120"/>
    </location>
</feature>
<dbReference type="EMBL" id="JBHTOQ010000036">
    <property type="protein sequence ID" value="MFD1482884.1"/>
    <property type="molecule type" value="Genomic_DNA"/>
</dbReference>
<keyword evidence="1" id="KW-0472">Membrane</keyword>
<dbReference type="PANTHER" id="PTHR38592">
    <property type="entry name" value="BLL4819 PROTEIN"/>
    <property type="match status" value="1"/>
</dbReference>
<dbReference type="RefSeq" id="WP_131572528.1">
    <property type="nucleotide sequence ID" value="NZ_CBCSAJ010000001.1"/>
</dbReference>
<feature type="transmembrane region" description="Helical" evidence="1">
    <location>
        <begin position="211"/>
        <end position="229"/>
    </location>
</feature>
<dbReference type="InterPro" id="IPR014550">
    <property type="entry name" value="UCP028704_OpgC"/>
</dbReference>
<reference evidence="3" key="1">
    <citation type="journal article" date="2019" name="Int. J. Syst. Evol. Microbiol.">
        <title>The Global Catalogue of Microorganisms (GCM) 10K type strain sequencing project: providing services to taxonomists for standard genome sequencing and annotation.</title>
        <authorList>
            <consortium name="The Broad Institute Genomics Platform"/>
            <consortium name="The Broad Institute Genome Sequencing Center for Infectious Disease"/>
            <person name="Wu L."/>
            <person name="Ma J."/>
        </authorList>
    </citation>
    <scope>NUCLEOTIDE SEQUENCE [LARGE SCALE GENOMIC DNA]</scope>
    <source>
        <strain evidence="3">CCM 8875</strain>
    </source>
</reference>
<dbReference type="PANTHER" id="PTHR38592:SF3">
    <property type="entry name" value="BLL4819 PROTEIN"/>
    <property type="match status" value="1"/>
</dbReference>
<feature type="transmembrane region" description="Helical" evidence="1">
    <location>
        <begin position="182"/>
        <end position="199"/>
    </location>
</feature>
<keyword evidence="1" id="KW-0812">Transmembrane</keyword>
<feature type="transmembrane region" description="Helical" evidence="1">
    <location>
        <begin position="360"/>
        <end position="379"/>
    </location>
</feature>
<organism evidence="2 3">
    <name type="scientific">Paracoccus nototheniae</name>
    <dbReference type="NCBI Taxonomy" id="2489002"/>
    <lineage>
        <taxon>Bacteria</taxon>
        <taxon>Pseudomonadati</taxon>
        <taxon>Pseudomonadota</taxon>
        <taxon>Alphaproteobacteria</taxon>
        <taxon>Rhodobacterales</taxon>
        <taxon>Paracoccaceae</taxon>
        <taxon>Paracoccus</taxon>
    </lineage>
</organism>
<protein>
    <submittedName>
        <fullName evidence="2">OpgC family protein</fullName>
    </submittedName>
</protein>
<evidence type="ECO:0000256" key="1">
    <source>
        <dbReference type="SAM" id="Phobius"/>
    </source>
</evidence>
<evidence type="ECO:0000313" key="2">
    <source>
        <dbReference type="EMBL" id="MFD1482884.1"/>
    </source>
</evidence>
<dbReference type="PIRSF" id="PIRSF028704">
    <property type="entry name" value="UPC028704"/>
    <property type="match status" value="1"/>
</dbReference>
<sequence length="389" mass="43061">MTITTLSDFPAGTAARHASRMAARDIRLDVFRGLGMLIILIAHVPGNPWTLWIPARFGFSDATEMFVFLSGMASAIAFGGTFDRRGPGLLTARVAQRLWQLWWAHLGLFLAVFALVHGAGMRPDGQSYVSRLNLQRFASDAGLVVDFMTLRYVPNYFDILPMYMVILALLPVMLMAERLHRAAPLVLMIGLWGLAQSRLMPFPAEPWSDRGWFFDPFGWQLLFFTGFFLRRGTWRAPRARGWLLALAVAVVILTVPFAWYQTLRAFPVLREMADALRPLTSKTTFGLLRYVHFLSLAVIALALVGPGGARLSHPVLAPLTNALRRIGQQSLAVFLAGMFLAQALGIALDQTGRDAVTVTLANLSGCAILYGVARVTGWFKSTPWSTPRP</sequence>
<keyword evidence="1" id="KW-1133">Transmembrane helix</keyword>
<comment type="caution">
    <text evidence="2">The sequence shown here is derived from an EMBL/GenBank/DDBJ whole genome shotgun (WGS) entry which is preliminary data.</text>
</comment>
<gene>
    <name evidence="2" type="ORF">ACFQ5P_16425</name>
</gene>
<feature type="transmembrane region" description="Helical" evidence="1">
    <location>
        <begin position="156"/>
        <end position="175"/>
    </location>
</feature>
<feature type="transmembrane region" description="Helical" evidence="1">
    <location>
        <begin position="26"/>
        <end position="45"/>
    </location>
</feature>
<accession>A0ABW4E2C4</accession>
<proteinExistence type="predicted"/>
<name>A0ABW4E2C4_9RHOB</name>
<dbReference type="Pfam" id="PF10129">
    <property type="entry name" value="OpgC_C"/>
    <property type="match status" value="1"/>
</dbReference>
<feature type="transmembrane region" description="Helical" evidence="1">
    <location>
        <begin position="287"/>
        <end position="309"/>
    </location>
</feature>
<feature type="transmembrane region" description="Helical" evidence="1">
    <location>
        <begin position="241"/>
        <end position="260"/>
    </location>
</feature>
<evidence type="ECO:0000313" key="3">
    <source>
        <dbReference type="Proteomes" id="UP001597302"/>
    </source>
</evidence>